<dbReference type="InterPro" id="IPR047691">
    <property type="entry name" value="PelF-like"/>
</dbReference>
<reference evidence="2" key="1">
    <citation type="journal article" date="2015" name="Nature">
        <title>Complex archaea that bridge the gap between prokaryotes and eukaryotes.</title>
        <authorList>
            <person name="Spang A."/>
            <person name="Saw J.H."/>
            <person name="Jorgensen S.L."/>
            <person name="Zaremba-Niedzwiedzka K."/>
            <person name="Martijn J."/>
            <person name="Lind A.E."/>
            <person name="van Eijk R."/>
            <person name="Schleper C."/>
            <person name="Guy L."/>
            <person name="Ettema T.J."/>
        </authorList>
    </citation>
    <scope>NUCLEOTIDE SEQUENCE</scope>
</reference>
<evidence type="ECO:0000313" key="2">
    <source>
        <dbReference type="EMBL" id="KKN88468.1"/>
    </source>
</evidence>
<dbReference type="Gene3D" id="3.40.50.2000">
    <property type="entry name" value="Glycogen Phosphorylase B"/>
    <property type="match status" value="2"/>
</dbReference>
<dbReference type="AlphaFoldDB" id="A0A0F9X9Z7"/>
<comment type="caution">
    <text evidence="2">The sequence shown here is derived from an EMBL/GenBank/DDBJ whole genome shotgun (WGS) entry which is preliminary data.</text>
</comment>
<dbReference type="CDD" id="cd03813">
    <property type="entry name" value="GT4-like"/>
    <property type="match status" value="1"/>
</dbReference>
<sequence>MKAVTATEQQADICLLLEGTWPYVRGGVSSWIHQMLLGLPELRFSILFIGGQRNNYSKMHYDMPSNVVHYDEVFIAESWQQGTAPKKAAPVADEEKMAQLYRFFHDPEAPQPGAGQALLESLISGSWTVDQVLRSRASWDVLSDGYFKHCTDPSFINYFWTLRTIQPPVIMLSELARRLPKARVVHAISTGYAGLLGAMLKQLWGCDFILSEHGIYTKERKIDLAQAGWVAENPDEELSGSLDPSAGYIRTLWIRFFERIGMLVYQSANPVVSLYEGNRRRQIKDGAEAQRTRVIPNGIDLQRWSPMREQRPQGIAQVAGLIGRIVPIKDVKTFIRSMRSVVNVTPGAEGWIIGPGAEDPEYARECQSLVSSLGLSDNVRFLGFQDIKEIMPRLGVLVLTSISEAQPLVILEAWSAGTPVVSSDVGSCREMIEGSTEEDRALGLAGEVVSIADPQATARAIMGLLGSPERWKEAQAAGLARVNRYYSDELMFQRYRQLYRAALEAS</sequence>
<feature type="domain" description="DUF3492" evidence="1">
    <location>
        <begin position="11"/>
        <end position="289"/>
    </location>
</feature>
<dbReference type="NCBIfam" id="NF038011">
    <property type="entry name" value="PelF"/>
    <property type="match status" value="1"/>
</dbReference>
<dbReference type="Pfam" id="PF13692">
    <property type="entry name" value="Glyco_trans_1_4"/>
    <property type="match status" value="1"/>
</dbReference>
<name>A0A0F9X9Z7_9ZZZZ</name>
<dbReference type="InterPro" id="IPR022622">
    <property type="entry name" value="DUF3492"/>
</dbReference>
<evidence type="ECO:0000259" key="1">
    <source>
        <dbReference type="Pfam" id="PF11997"/>
    </source>
</evidence>
<gene>
    <name evidence="2" type="ORF">LCGC14_0247650</name>
</gene>
<organism evidence="2">
    <name type="scientific">marine sediment metagenome</name>
    <dbReference type="NCBI Taxonomy" id="412755"/>
    <lineage>
        <taxon>unclassified sequences</taxon>
        <taxon>metagenomes</taxon>
        <taxon>ecological metagenomes</taxon>
    </lineage>
</organism>
<protein>
    <recommendedName>
        <fullName evidence="1">DUF3492 domain-containing protein</fullName>
    </recommendedName>
</protein>
<accession>A0A0F9X9Z7</accession>
<proteinExistence type="predicted"/>
<dbReference type="PANTHER" id="PTHR12526">
    <property type="entry name" value="GLYCOSYLTRANSFERASE"/>
    <property type="match status" value="1"/>
</dbReference>
<dbReference type="EMBL" id="LAZR01000128">
    <property type="protein sequence ID" value="KKN88468.1"/>
    <property type="molecule type" value="Genomic_DNA"/>
</dbReference>
<dbReference type="PANTHER" id="PTHR12526:SF608">
    <property type="entry name" value="PELF"/>
    <property type="match status" value="1"/>
</dbReference>
<dbReference type="Pfam" id="PF11997">
    <property type="entry name" value="DUF3492"/>
    <property type="match status" value="1"/>
</dbReference>
<dbReference type="SUPFAM" id="SSF53756">
    <property type="entry name" value="UDP-Glycosyltransferase/glycogen phosphorylase"/>
    <property type="match status" value="1"/>
</dbReference>